<reference evidence="7 8" key="1">
    <citation type="journal article" date="2019" name="ACS Chem. Biol.">
        <title>Identification and Mobilization of a Cryptic Antibiotic Biosynthesis Gene Locus from a Human-Pathogenic Nocardia Isolate.</title>
        <authorList>
            <person name="Herisse M."/>
            <person name="Ishida K."/>
            <person name="Porter J.L."/>
            <person name="Howden B."/>
            <person name="Hertweck C."/>
            <person name="Stinear T.P."/>
            <person name="Pidot S.J."/>
        </authorList>
    </citation>
    <scope>NUCLEOTIDE SEQUENCE [LARGE SCALE GENOMIC DNA]</scope>
    <source>
        <strain evidence="7 8">AUSMDU00012717</strain>
    </source>
</reference>
<organism evidence="7 8">
    <name type="scientific">Nocardia arthritidis</name>
    <dbReference type="NCBI Taxonomy" id="228602"/>
    <lineage>
        <taxon>Bacteria</taxon>
        <taxon>Bacillati</taxon>
        <taxon>Actinomycetota</taxon>
        <taxon>Actinomycetes</taxon>
        <taxon>Mycobacteriales</taxon>
        <taxon>Nocardiaceae</taxon>
        <taxon>Nocardia</taxon>
    </lineage>
</organism>
<dbReference type="InterPro" id="IPR000943">
    <property type="entry name" value="RNA_pol_sigma70"/>
</dbReference>
<evidence type="ECO:0000256" key="3">
    <source>
        <dbReference type="ARBA" id="ARBA00023125"/>
    </source>
</evidence>
<dbReference type="GO" id="GO:0006352">
    <property type="term" value="P:DNA-templated transcription initiation"/>
    <property type="evidence" value="ECO:0007669"/>
    <property type="project" value="InterPro"/>
</dbReference>
<dbReference type="InterPro" id="IPR013325">
    <property type="entry name" value="RNA_pol_sigma_r2"/>
</dbReference>
<protein>
    <submittedName>
        <fullName evidence="7">Sigma-70 family RNA polymerase sigma factor</fullName>
    </submittedName>
</protein>
<evidence type="ECO:0000256" key="2">
    <source>
        <dbReference type="ARBA" id="ARBA00023082"/>
    </source>
</evidence>
<keyword evidence="1" id="KW-0805">Transcription regulation</keyword>
<dbReference type="AlphaFoldDB" id="A0A6G9YBI8"/>
<name>A0A6G9YBI8_9NOCA</name>
<feature type="domain" description="RNA polymerase sigma-70 region 4" evidence="6">
    <location>
        <begin position="216"/>
        <end position="268"/>
    </location>
</feature>
<sequence>MNSAAIWRDLDPVPSNSVHVHIDSSFTAADTDTADLREPACDRYPTSRRYKVGADREQQILRYLPLVRREAGRYRVWRMQRDDLLQAGLVGLLVASDRYDPARGVPFGAYAQHWVRKEIQRTIAEQEFPSVIPPDLTGRAVALRQVLADRFGNVSVTAAVLGMSPAVALGLYRQLAATDPSADDVDAAAAAIPGTVFPQPEDSAVTHSLLELIAAVLARLEERQAAALILRFGLDGGPERSWREIGRLLGISDHTAKKLVERAQTALRNAYE</sequence>
<dbReference type="Gene3D" id="1.10.10.10">
    <property type="entry name" value="Winged helix-like DNA-binding domain superfamily/Winged helix DNA-binding domain"/>
    <property type="match status" value="1"/>
</dbReference>
<gene>
    <name evidence="7" type="ORF">F5544_13510</name>
</gene>
<evidence type="ECO:0000259" key="6">
    <source>
        <dbReference type="Pfam" id="PF04545"/>
    </source>
</evidence>
<dbReference type="PANTHER" id="PTHR30603:SF47">
    <property type="entry name" value="RNA POLYMERASE SIGMA FACTOR SIGD, CHLOROPLASTIC"/>
    <property type="match status" value="1"/>
</dbReference>
<evidence type="ECO:0000313" key="7">
    <source>
        <dbReference type="EMBL" id="QIS10591.1"/>
    </source>
</evidence>
<keyword evidence="8" id="KW-1185">Reference proteome</keyword>
<dbReference type="SUPFAM" id="SSF88659">
    <property type="entry name" value="Sigma3 and sigma4 domains of RNA polymerase sigma factors"/>
    <property type="match status" value="1"/>
</dbReference>
<evidence type="ECO:0000313" key="8">
    <source>
        <dbReference type="Proteomes" id="UP000503540"/>
    </source>
</evidence>
<dbReference type="Pfam" id="PF04545">
    <property type="entry name" value="Sigma70_r4"/>
    <property type="match status" value="1"/>
</dbReference>
<dbReference type="InterPro" id="IPR050239">
    <property type="entry name" value="Sigma-70_RNA_pol_init_factors"/>
</dbReference>
<dbReference type="GO" id="GO:0003677">
    <property type="term" value="F:DNA binding"/>
    <property type="evidence" value="ECO:0007669"/>
    <property type="project" value="UniProtKB-KW"/>
</dbReference>
<feature type="domain" description="RNA polymerase sigma-70 region 2" evidence="5">
    <location>
        <begin position="61"/>
        <end position="126"/>
    </location>
</feature>
<dbReference type="InterPro" id="IPR036388">
    <property type="entry name" value="WH-like_DNA-bd_sf"/>
</dbReference>
<accession>A0A6G9YBI8</accession>
<dbReference type="KEGG" id="nah:F5544_13510"/>
<dbReference type="InterPro" id="IPR007630">
    <property type="entry name" value="RNA_pol_sigma70_r4"/>
</dbReference>
<proteinExistence type="predicted"/>
<evidence type="ECO:0000256" key="4">
    <source>
        <dbReference type="ARBA" id="ARBA00023163"/>
    </source>
</evidence>
<dbReference type="PRINTS" id="PR00046">
    <property type="entry name" value="SIGMA70FCT"/>
</dbReference>
<keyword evidence="3" id="KW-0238">DNA-binding</keyword>
<dbReference type="NCBIfam" id="TIGR02937">
    <property type="entry name" value="sigma70-ECF"/>
    <property type="match status" value="1"/>
</dbReference>
<dbReference type="InterPro" id="IPR007627">
    <property type="entry name" value="RNA_pol_sigma70_r2"/>
</dbReference>
<evidence type="ECO:0000256" key="1">
    <source>
        <dbReference type="ARBA" id="ARBA00023015"/>
    </source>
</evidence>
<dbReference type="Proteomes" id="UP000503540">
    <property type="component" value="Chromosome"/>
</dbReference>
<keyword evidence="2" id="KW-0731">Sigma factor</keyword>
<dbReference type="InterPro" id="IPR014284">
    <property type="entry name" value="RNA_pol_sigma-70_dom"/>
</dbReference>
<evidence type="ECO:0000259" key="5">
    <source>
        <dbReference type="Pfam" id="PF04542"/>
    </source>
</evidence>
<dbReference type="InterPro" id="IPR013324">
    <property type="entry name" value="RNA_pol_sigma_r3/r4-like"/>
</dbReference>
<dbReference type="GO" id="GO:0016987">
    <property type="term" value="F:sigma factor activity"/>
    <property type="evidence" value="ECO:0007669"/>
    <property type="project" value="UniProtKB-KW"/>
</dbReference>
<dbReference type="SUPFAM" id="SSF88946">
    <property type="entry name" value="Sigma2 domain of RNA polymerase sigma factors"/>
    <property type="match status" value="1"/>
</dbReference>
<dbReference type="PANTHER" id="PTHR30603">
    <property type="entry name" value="RNA POLYMERASE SIGMA FACTOR RPO"/>
    <property type="match status" value="1"/>
</dbReference>
<dbReference type="Pfam" id="PF04542">
    <property type="entry name" value="Sigma70_r2"/>
    <property type="match status" value="1"/>
</dbReference>
<dbReference type="Gene3D" id="1.20.120.1810">
    <property type="match status" value="1"/>
</dbReference>
<keyword evidence="4" id="KW-0804">Transcription</keyword>
<dbReference type="EMBL" id="CP046172">
    <property type="protein sequence ID" value="QIS10591.1"/>
    <property type="molecule type" value="Genomic_DNA"/>
</dbReference>